<dbReference type="Proteomes" id="UP000436006">
    <property type="component" value="Unassembled WGS sequence"/>
</dbReference>
<gene>
    <name evidence="1" type="ORF">GO755_40485</name>
</gene>
<dbReference type="RefSeq" id="WP_157591145.1">
    <property type="nucleotide sequence ID" value="NZ_WPIN01000043.1"/>
</dbReference>
<sequence>MIVKSRDFGWEIIHQQAHGLLAFQLALHWLPDNRPIHWVETLVAITEHDDGQDTWQGRHHLTQAGAPMDFQIQHYSVAQARRMVEIALEKSRWNALMVSMHASFLYEPMRHERKEMAEFLDQQRNNQRDWRRAMKATKQQAQYAYAFLQWCDAFSLILCQDLVPPMGRRLEISPGPEDRPYFVFRQSDGSLCVDPWPFETKTFAVGIECFQLKQLAFKSDQELYETIQQAEVLRQEWILTAQ</sequence>
<keyword evidence="2" id="KW-1185">Reference proteome</keyword>
<proteinExistence type="predicted"/>
<dbReference type="Pfam" id="PF13030">
    <property type="entry name" value="DUF3891"/>
    <property type="match status" value="1"/>
</dbReference>
<dbReference type="InterPro" id="IPR024992">
    <property type="entry name" value="DUF3891"/>
</dbReference>
<evidence type="ECO:0000313" key="1">
    <source>
        <dbReference type="EMBL" id="MVM36351.1"/>
    </source>
</evidence>
<dbReference type="EMBL" id="WPIN01000043">
    <property type="protein sequence ID" value="MVM36351.1"/>
    <property type="molecule type" value="Genomic_DNA"/>
</dbReference>
<comment type="caution">
    <text evidence="1">The sequence shown here is derived from an EMBL/GenBank/DDBJ whole genome shotgun (WGS) entry which is preliminary data.</text>
</comment>
<dbReference type="AlphaFoldDB" id="A0A7K1SRD4"/>
<accession>A0A7K1SRD4</accession>
<evidence type="ECO:0000313" key="2">
    <source>
        <dbReference type="Proteomes" id="UP000436006"/>
    </source>
</evidence>
<reference evidence="1 2" key="1">
    <citation type="submission" date="2019-12" db="EMBL/GenBank/DDBJ databases">
        <title>Spirosoma sp. HMF4905 genome sequencing and assembly.</title>
        <authorList>
            <person name="Kang H."/>
            <person name="Cha I."/>
            <person name="Kim H."/>
            <person name="Joh K."/>
        </authorList>
    </citation>
    <scope>NUCLEOTIDE SEQUENCE [LARGE SCALE GENOMIC DNA]</scope>
    <source>
        <strain evidence="1 2">HMF4905</strain>
    </source>
</reference>
<name>A0A7K1SRD4_9BACT</name>
<organism evidence="1 2">
    <name type="scientific">Spirosoma arboris</name>
    <dbReference type="NCBI Taxonomy" id="2682092"/>
    <lineage>
        <taxon>Bacteria</taxon>
        <taxon>Pseudomonadati</taxon>
        <taxon>Bacteroidota</taxon>
        <taxon>Cytophagia</taxon>
        <taxon>Cytophagales</taxon>
        <taxon>Cytophagaceae</taxon>
        <taxon>Spirosoma</taxon>
    </lineage>
</organism>
<protein>
    <submittedName>
        <fullName evidence="1">DUF3891 family protein</fullName>
    </submittedName>
</protein>